<comment type="caution">
    <text evidence="6">The sequence shown here is derived from an EMBL/GenBank/DDBJ whole genome shotgun (WGS) entry which is preliminary data.</text>
</comment>
<sequence length="262" mass="28030">MVYSELKNRVAVVTGGSKGIGTAISERFGKEGMKVVINYHSDEKGAQAAADTVKKNGGDAVIVQADIGSEEGAQKLIDAAVENFGDLDVWVNNAGMENQVATKDMSLDDWNKVINVNLTGVFLGTKMALRYFTDHNKQGNIINMSSVHEQIPWPTFAHYAASKGGVKLFTQTVAMEYAKQNIRVNAIGPGAINTPINAEKFADPEQKATTTSMIPMGRIGDPEEVAAVAAWLASDESSYVTGITMFVDGGMTLYPSFQGGRG</sequence>
<dbReference type="InterPro" id="IPR002347">
    <property type="entry name" value="SDR_fam"/>
</dbReference>
<dbReference type="PANTHER" id="PTHR43639">
    <property type="entry name" value="OXIDOREDUCTASE, SHORT-CHAIN DEHYDROGENASE/REDUCTASE FAMILY (AFU_ORTHOLOGUE AFUA_5G02870)"/>
    <property type="match status" value="1"/>
</dbReference>
<dbReference type="PROSITE" id="PS00061">
    <property type="entry name" value="ADH_SHORT"/>
    <property type="match status" value="1"/>
</dbReference>
<dbReference type="CDD" id="cd05358">
    <property type="entry name" value="GlcDH_SDR_c"/>
    <property type="match status" value="1"/>
</dbReference>
<dbReference type="RefSeq" id="WP_025080596.1">
    <property type="nucleotide sequence ID" value="NZ_AZGI01000011.1"/>
</dbReference>
<evidence type="ECO:0000256" key="2">
    <source>
        <dbReference type="ARBA" id="ARBA00023002"/>
    </source>
</evidence>
<dbReference type="EC" id="1.1.1.47" evidence="3"/>
<dbReference type="InterPro" id="IPR020904">
    <property type="entry name" value="Sc_DH/Rdtase_CS"/>
</dbReference>
<evidence type="ECO:0000256" key="4">
    <source>
        <dbReference type="ARBA" id="ARBA00047555"/>
    </source>
</evidence>
<evidence type="ECO:0000256" key="5">
    <source>
        <dbReference type="ARBA" id="ARBA00048831"/>
    </source>
</evidence>
<evidence type="ECO:0000256" key="1">
    <source>
        <dbReference type="ARBA" id="ARBA00006484"/>
    </source>
</evidence>
<dbReference type="Proteomes" id="UP000051223">
    <property type="component" value="Unassembled WGS sequence"/>
</dbReference>
<name>A0A0R1YL67_9LACO</name>
<dbReference type="GO" id="GO:0047936">
    <property type="term" value="F:glucose 1-dehydrogenase [NAD(P)+] activity"/>
    <property type="evidence" value="ECO:0007669"/>
    <property type="project" value="UniProtKB-EC"/>
</dbReference>
<dbReference type="PANTHER" id="PTHR43639:SF1">
    <property type="entry name" value="SHORT-CHAIN DEHYDROGENASE_REDUCTASE FAMILY PROTEIN"/>
    <property type="match status" value="1"/>
</dbReference>
<dbReference type="NCBIfam" id="NF005559">
    <property type="entry name" value="PRK07231.1"/>
    <property type="match status" value="1"/>
</dbReference>
<keyword evidence="7" id="KW-1185">Reference proteome</keyword>
<dbReference type="STRING" id="1423754.FC39_GL000183"/>
<dbReference type="Pfam" id="PF13561">
    <property type="entry name" value="adh_short_C2"/>
    <property type="match status" value="1"/>
</dbReference>
<proteinExistence type="inferred from homology"/>
<dbReference type="AlphaFoldDB" id="A0A0R1YL67"/>
<dbReference type="OrthoDB" id="9805904at2"/>
<dbReference type="eggNOG" id="COG1028">
    <property type="taxonomic scope" value="Bacteria"/>
</dbReference>
<comment type="catalytic activity">
    <reaction evidence="4">
        <text>D-glucose + NADP(+) = D-glucono-1,5-lactone + NADPH + H(+)</text>
        <dbReference type="Rhea" id="RHEA:14405"/>
        <dbReference type="ChEBI" id="CHEBI:4167"/>
        <dbReference type="ChEBI" id="CHEBI:15378"/>
        <dbReference type="ChEBI" id="CHEBI:16217"/>
        <dbReference type="ChEBI" id="CHEBI:57783"/>
        <dbReference type="ChEBI" id="CHEBI:58349"/>
        <dbReference type="EC" id="1.1.1.47"/>
    </reaction>
</comment>
<evidence type="ECO:0000313" key="6">
    <source>
        <dbReference type="EMBL" id="KRM40699.1"/>
    </source>
</evidence>
<protein>
    <recommendedName>
        <fullName evidence="3">glucose 1-dehydrogenase [NAD(P)(+)]</fullName>
        <ecNumber evidence="3">1.1.1.47</ecNumber>
    </recommendedName>
</protein>
<comment type="catalytic activity">
    <reaction evidence="5">
        <text>D-glucose + NAD(+) = D-glucono-1,5-lactone + NADH + H(+)</text>
        <dbReference type="Rhea" id="RHEA:14293"/>
        <dbReference type="ChEBI" id="CHEBI:4167"/>
        <dbReference type="ChEBI" id="CHEBI:15378"/>
        <dbReference type="ChEBI" id="CHEBI:16217"/>
        <dbReference type="ChEBI" id="CHEBI:57540"/>
        <dbReference type="ChEBI" id="CHEBI:57945"/>
        <dbReference type="EC" id="1.1.1.47"/>
    </reaction>
</comment>
<dbReference type="PRINTS" id="PR00081">
    <property type="entry name" value="GDHRDH"/>
</dbReference>
<organism evidence="6 7">
    <name type="scientific">Lactobacillus hamsteri DSM 5661 = JCM 6256</name>
    <dbReference type="NCBI Taxonomy" id="1423754"/>
    <lineage>
        <taxon>Bacteria</taxon>
        <taxon>Bacillati</taxon>
        <taxon>Bacillota</taxon>
        <taxon>Bacilli</taxon>
        <taxon>Lactobacillales</taxon>
        <taxon>Lactobacillaceae</taxon>
        <taxon>Lactobacillus</taxon>
    </lineage>
</organism>
<dbReference type="PATRIC" id="fig|1423754.3.peg.194"/>
<reference evidence="6 7" key="1">
    <citation type="journal article" date="2015" name="Genome Announc.">
        <title>Expanding the biotechnology potential of lactobacilli through comparative genomics of 213 strains and associated genera.</title>
        <authorList>
            <person name="Sun Z."/>
            <person name="Harris H.M."/>
            <person name="McCann A."/>
            <person name="Guo C."/>
            <person name="Argimon S."/>
            <person name="Zhang W."/>
            <person name="Yang X."/>
            <person name="Jeffery I.B."/>
            <person name="Cooney J.C."/>
            <person name="Kagawa T.F."/>
            <person name="Liu W."/>
            <person name="Song Y."/>
            <person name="Salvetti E."/>
            <person name="Wrobel A."/>
            <person name="Rasinkangas P."/>
            <person name="Parkhill J."/>
            <person name="Rea M.C."/>
            <person name="O'Sullivan O."/>
            <person name="Ritari J."/>
            <person name="Douillard F.P."/>
            <person name="Paul Ross R."/>
            <person name="Yang R."/>
            <person name="Briner A.E."/>
            <person name="Felis G.E."/>
            <person name="de Vos W.M."/>
            <person name="Barrangou R."/>
            <person name="Klaenhammer T.R."/>
            <person name="Caufield P.W."/>
            <person name="Cui Y."/>
            <person name="Zhang H."/>
            <person name="O'Toole P.W."/>
        </authorList>
    </citation>
    <scope>NUCLEOTIDE SEQUENCE [LARGE SCALE GENOMIC DNA]</scope>
    <source>
        <strain evidence="6 7">DSM 5661</strain>
    </source>
</reference>
<gene>
    <name evidence="6" type="ORF">FC39_GL000183</name>
</gene>
<dbReference type="NCBIfam" id="NF006493">
    <property type="entry name" value="PRK08936.1"/>
    <property type="match status" value="1"/>
</dbReference>
<accession>A0A0R1YL67</accession>
<evidence type="ECO:0000313" key="7">
    <source>
        <dbReference type="Proteomes" id="UP000051223"/>
    </source>
</evidence>
<dbReference type="Gene3D" id="3.40.50.720">
    <property type="entry name" value="NAD(P)-binding Rossmann-like Domain"/>
    <property type="match status" value="1"/>
</dbReference>
<dbReference type="EMBL" id="AZGI01000011">
    <property type="protein sequence ID" value="KRM40699.1"/>
    <property type="molecule type" value="Genomic_DNA"/>
</dbReference>
<dbReference type="InterPro" id="IPR036291">
    <property type="entry name" value="NAD(P)-bd_dom_sf"/>
</dbReference>
<dbReference type="NCBIfam" id="NF009466">
    <property type="entry name" value="PRK12826.1-2"/>
    <property type="match status" value="1"/>
</dbReference>
<dbReference type="SUPFAM" id="SSF51735">
    <property type="entry name" value="NAD(P)-binding Rossmann-fold domains"/>
    <property type="match status" value="1"/>
</dbReference>
<dbReference type="PRINTS" id="PR00080">
    <property type="entry name" value="SDRFAMILY"/>
</dbReference>
<comment type="similarity">
    <text evidence="1">Belongs to the short-chain dehydrogenases/reductases (SDR) family.</text>
</comment>
<dbReference type="FunFam" id="3.40.50.720:FF:000248">
    <property type="entry name" value="Glucose 1-dehydrogenase"/>
    <property type="match status" value="1"/>
</dbReference>
<keyword evidence="2" id="KW-0560">Oxidoreductase</keyword>
<evidence type="ECO:0000256" key="3">
    <source>
        <dbReference type="ARBA" id="ARBA00024389"/>
    </source>
</evidence>